<gene>
    <name evidence="2" type="ORF">DFP98_11378</name>
</gene>
<dbReference type="Pfam" id="PF06378">
    <property type="entry name" value="SSAP_Sak"/>
    <property type="match status" value="1"/>
</dbReference>
<feature type="domain" description="SSAP RNA binding" evidence="1">
    <location>
        <begin position="21"/>
        <end position="118"/>
    </location>
</feature>
<dbReference type="EMBL" id="QRDZ01000013">
    <property type="protein sequence ID" value="RED76018.1"/>
    <property type="molecule type" value="Genomic_DNA"/>
</dbReference>
<proteinExistence type="predicted"/>
<dbReference type="RefSeq" id="WP_116061821.1">
    <property type="nucleotide sequence ID" value="NZ_QRDZ01000013.1"/>
</dbReference>
<comment type="caution">
    <text evidence="2">The sequence shown here is derived from an EMBL/GenBank/DDBJ whole genome shotgun (WGS) entry which is preliminary data.</text>
</comment>
<accession>A0A3D9JPS8</accession>
<reference evidence="2 3" key="1">
    <citation type="submission" date="2018-07" db="EMBL/GenBank/DDBJ databases">
        <title>Genomic Encyclopedia of Type Strains, Phase III (KMG-III): the genomes of soil and plant-associated and newly described type strains.</title>
        <authorList>
            <person name="Whitman W."/>
        </authorList>
    </citation>
    <scope>NUCLEOTIDE SEQUENCE [LARGE SCALE GENOMIC DNA]</scope>
    <source>
        <strain evidence="2 3">CECT 7287</strain>
    </source>
</reference>
<sequence>MTEGLFNPLAFLERVGDDLYAKAMRFLIESYPDATWEVTRYPDKKGRLINPYLQTDVGYFVEVTVIVNQIRRSHLQAVLDENGAVIFEGATAHEIQTAIQDCFLICVGLHGLHHQFWSFVQGDEPANERVVVEPIPEEPPVRQDPAEQIDVSATEDHIFILKEVDVVVGAKKPYYRLDLQLGNQIFEVRVPEHMIEEFDRAAFRIEERLAVSARRVHSPHGEITVMQGFKKISA</sequence>
<evidence type="ECO:0000313" key="3">
    <source>
        <dbReference type="Proteomes" id="UP000256977"/>
    </source>
</evidence>
<evidence type="ECO:0000313" key="2">
    <source>
        <dbReference type="EMBL" id="RED76018.1"/>
    </source>
</evidence>
<protein>
    <submittedName>
        <fullName evidence="2">Uncharacterized protein DUF1071</fullName>
    </submittedName>
</protein>
<keyword evidence="3" id="KW-1185">Reference proteome</keyword>
<dbReference type="Proteomes" id="UP000256977">
    <property type="component" value="Unassembled WGS sequence"/>
</dbReference>
<evidence type="ECO:0000259" key="1">
    <source>
        <dbReference type="Pfam" id="PF06378"/>
    </source>
</evidence>
<name>A0A3D9JPS8_9BACL</name>
<organism evidence="2 3">
    <name type="scientific">Cohnella phaseoli</name>
    <dbReference type="NCBI Taxonomy" id="456490"/>
    <lineage>
        <taxon>Bacteria</taxon>
        <taxon>Bacillati</taxon>
        <taxon>Bacillota</taxon>
        <taxon>Bacilli</taxon>
        <taxon>Bacillales</taxon>
        <taxon>Paenibacillaceae</taxon>
        <taxon>Cohnella</taxon>
    </lineage>
</organism>
<dbReference type="OrthoDB" id="2186028at2"/>
<dbReference type="InterPro" id="IPR009425">
    <property type="entry name" value="DSRM_SSAP"/>
</dbReference>
<dbReference type="AlphaFoldDB" id="A0A3D9JPS8"/>